<evidence type="ECO:0000259" key="1">
    <source>
        <dbReference type="Pfam" id="PF01548"/>
    </source>
</evidence>
<dbReference type="Pfam" id="PF01548">
    <property type="entry name" value="DEDD_Tnp_IS110"/>
    <property type="match status" value="1"/>
</dbReference>
<keyword evidence="4" id="KW-1185">Reference proteome</keyword>
<dbReference type="GO" id="GO:0006313">
    <property type="term" value="P:DNA transposition"/>
    <property type="evidence" value="ECO:0007669"/>
    <property type="project" value="InterPro"/>
</dbReference>
<dbReference type="PANTHER" id="PTHR33055">
    <property type="entry name" value="TRANSPOSASE FOR INSERTION SEQUENCE ELEMENT IS1111A"/>
    <property type="match status" value="1"/>
</dbReference>
<sequence length="345" mass="37767">MDKVSTVGLDLAKSVFQLHGADAKGAVVFRKKLRQDRLLVFFSELHHCLVAMEACASAHHSAREIGKFGHEVRLIPPAYVKPFVKRGKTDAADAEAICEAFTRPMMSFVTVKSRDQQAIMSLHRTRSLLVKQRTQSINMMRAILAEFGINIPEGLERALQLARQTAAERSQDVPEAAGAMVEILAQQALNTHSQILDIDRRLMRLQQSDEVAQRLATIPGIGPVGATALAAAVADPTQFRSGRHFAAWLGLTPLQNSSGGKEQQGGISKMGDKYLRRLLVIGVTSLVRRAKYQPETADPRLVALLAGKPVRVATVVMANKMARIVWAILLRGGVYERCHAPMLAA</sequence>
<dbReference type="RefSeq" id="WP_048878532.1">
    <property type="nucleotide sequence ID" value="NZ_BANC01000036.1"/>
</dbReference>
<dbReference type="Proteomes" id="UP000032668">
    <property type="component" value="Unassembled WGS sequence"/>
</dbReference>
<dbReference type="InterPro" id="IPR002525">
    <property type="entry name" value="Transp_IS110-like_N"/>
</dbReference>
<reference evidence="3 4" key="1">
    <citation type="submission" date="2012-11" db="EMBL/GenBank/DDBJ databases">
        <title>Whole genome sequence of Acidocella aminolytica 101 = DSM 11237.</title>
        <authorList>
            <person name="Azuma Y."/>
            <person name="Higashiura N."/>
            <person name="Hirakawa H."/>
            <person name="Matsushita K."/>
        </authorList>
    </citation>
    <scope>NUCLEOTIDE SEQUENCE [LARGE SCALE GENOMIC DNA]</scope>
    <source>
        <strain evidence="4">101 / DSM 11237</strain>
    </source>
</reference>
<evidence type="ECO:0000313" key="3">
    <source>
        <dbReference type="EMBL" id="GAN80108.1"/>
    </source>
</evidence>
<dbReference type="PANTHER" id="PTHR33055:SF3">
    <property type="entry name" value="PUTATIVE TRANSPOSASE FOR IS117-RELATED"/>
    <property type="match status" value="1"/>
</dbReference>
<dbReference type="OrthoDB" id="5289737at2"/>
<protein>
    <submittedName>
        <fullName evidence="3">Transposase IS116/IS110/IS902</fullName>
    </submittedName>
</protein>
<organism evidence="3 4">
    <name type="scientific">Acidocella aminolytica 101 = DSM 11237</name>
    <dbReference type="NCBI Taxonomy" id="1120923"/>
    <lineage>
        <taxon>Bacteria</taxon>
        <taxon>Pseudomonadati</taxon>
        <taxon>Pseudomonadota</taxon>
        <taxon>Alphaproteobacteria</taxon>
        <taxon>Acetobacterales</taxon>
        <taxon>Acidocellaceae</taxon>
        <taxon>Acidocella</taxon>
    </lineage>
</organism>
<dbReference type="NCBIfam" id="NF033542">
    <property type="entry name" value="transpos_IS110"/>
    <property type="match status" value="1"/>
</dbReference>
<dbReference type="InterPro" id="IPR047650">
    <property type="entry name" value="Transpos_IS110"/>
</dbReference>
<dbReference type="GO" id="GO:0004803">
    <property type="term" value="F:transposase activity"/>
    <property type="evidence" value="ECO:0007669"/>
    <property type="project" value="InterPro"/>
</dbReference>
<dbReference type="EMBL" id="BANC01000036">
    <property type="protein sequence ID" value="GAN80108.1"/>
    <property type="molecule type" value="Genomic_DNA"/>
</dbReference>
<name>A0A0D6PFZ9_9PROT</name>
<dbReference type="InterPro" id="IPR003346">
    <property type="entry name" value="Transposase_20"/>
</dbReference>
<gene>
    <name evidence="3" type="ORF">Aam_036_030</name>
</gene>
<dbReference type="GO" id="GO:0003677">
    <property type="term" value="F:DNA binding"/>
    <property type="evidence" value="ECO:0007669"/>
    <property type="project" value="InterPro"/>
</dbReference>
<evidence type="ECO:0000313" key="4">
    <source>
        <dbReference type="Proteomes" id="UP000032668"/>
    </source>
</evidence>
<dbReference type="Pfam" id="PF02371">
    <property type="entry name" value="Transposase_20"/>
    <property type="match status" value="1"/>
</dbReference>
<proteinExistence type="predicted"/>
<dbReference type="STRING" id="1120923.SAMN02746095_01041"/>
<feature type="domain" description="Transposase IS116/IS110/IS902 C-terminal" evidence="2">
    <location>
        <begin position="212"/>
        <end position="292"/>
    </location>
</feature>
<feature type="domain" description="Transposase IS110-like N-terminal" evidence="1">
    <location>
        <begin position="7"/>
        <end position="147"/>
    </location>
</feature>
<dbReference type="AlphaFoldDB" id="A0A0D6PFZ9"/>
<accession>A0A0D6PFZ9</accession>
<evidence type="ECO:0000259" key="2">
    <source>
        <dbReference type="Pfam" id="PF02371"/>
    </source>
</evidence>
<comment type="caution">
    <text evidence="3">The sequence shown here is derived from an EMBL/GenBank/DDBJ whole genome shotgun (WGS) entry which is preliminary data.</text>
</comment>